<organism evidence="3 4">
    <name type="scientific">Cyanidiococcus yangmingshanensis</name>
    <dbReference type="NCBI Taxonomy" id="2690220"/>
    <lineage>
        <taxon>Eukaryota</taxon>
        <taxon>Rhodophyta</taxon>
        <taxon>Bangiophyceae</taxon>
        <taxon>Cyanidiales</taxon>
        <taxon>Cyanidiaceae</taxon>
        <taxon>Cyanidiococcus</taxon>
    </lineage>
</organism>
<dbReference type="Proteomes" id="UP000530660">
    <property type="component" value="Unassembled WGS sequence"/>
</dbReference>
<dbReference type="EMBL" id="VWRR01000008">
    <property type="protein sequence ID" value="KAF6002967.1"/>
    <property type="molecule type" value="Genomic_DNA"/>
</dbReference>
<dbReference type="OrthoDB" id="10623846at2759"/>
<feature type="region of interest" description="Disordered" evidence="2">
    <location>
        <begin position="172"/>
        <end position="195"/>
    </location>
</feature>
<dbReference type="AlphaFoldDB" id="A0A7J7IKC1"/>
<feature type="compositionally biased region" description="Polar residues" evidence="2">
    <location>
        <begin position="232"/>
        <end position="253"/>
    </location>
</feature>
<keyword evidence="1" id="KW-0175">Coiled coil</keyword>
<comment type="caution">
    <text evidence="3">The sequence shown here is derived from an EMBL/GenBank/DDBJ whole genome shotgun (WGS) entry which is preliminary data.</text>
</comment>
<accession>A0A7J7IKC1</accession>
<keyword evidence="4" id="KW-1185">Reference proteome</keyword>
<protein>
    <submittedName>
        <fullName evidence="3">Uncharacterized protein</fullName>
    </submittedName>
</protein>
<sequence>MESLARDVERICKDAEKSYGQLEEALALRERELFVLERRTCAVRLTISRVRWGPSGAAPATVPIAGSKSDSHELVRNTQVQQQRNKEQGCDARAPLLPLNVVAEARSVTLSNQVRNESQQARFTTITADSSKENTDASGISFPVTVEHNQVASAPVRLFRWADRGYQFLVRRAGDPETTPKQVEQASQANKMTTAPERVAFRKSAQASIPDWNGILAHAPPIPAEKGPAIAQTASDTSISNRSADAPSKSKTGTAVRPSIQSAVPALQQAENVRPKDANDGSGRAMLVPASSSSSSGSGLSRAAKRTVRFADPEVQMPSNHRNQQAMVATRQHIVTAPAFRQRP</sequence>
<reference evidence="3 4" key="1">
    <citation type="journal article" date="2020" name="J. Phycol.">
        <title>Comparative genome analysis reveals Cyanidiococcus gen. nov., a new extremophilic red algal genus sister to Cyanidioschyzon (Cyanidioschyzonaceae, Rhodophyta).</title>
        <authorList>
            <person name="Liu S.-L."/>
            <person name="Chiang Y.-R."/>
            <person name="Yoon H.S."/>
            <person name="Fu H.-Y."/>
        </authorList>
    </citation>
    <scope>NUCLEOTIDE SEQUENCE [LARGE SCALE GENOMIC DNA]</scope>
    <source>
        <strain evidence="3 4">THAL066</strain>
    </source>
</reference>
<gene>
    <name evidence="3" type="ORF">F1559_001661</name>
</gene>
<name>A0A7J7IKC1_9RHOD</name>
<evidence type="ECO:0000313" key="4">
    <source>
        <dbReference type="Proteomes" id="UP000530660"/>
    </source>
</evidence>
<evidence type="ECO:0000256" key="1">
    <source>
        <dbReference type="SAM" id="Coils"/>
    </source>
</evidence>
<feature type="coiled-coil region" evidence="1">
    <location>
        <begin position="5"/>
        <end position="32"/>
    </location>
</feature>
<feature type="compositionally biased region" description="Low complexity" evidence="2">
    <location>
        <begin position="291"/>
        <end position="301"/>
    </location>
</feature>
<feature type="compositionally biased region" description="Polar residues" evidence="2">
    <location>
        <begin position="179"/>
        <end position="193"/>
    </location>
</feature>
<evidence type="ECO:0000313" key="3">
    <source>
        <dbReference type="EMBL" id="KAF6002967.1"/>
    </source>
</evidence>
<evidence type="ECO:0000256" key="2">
    <source>
        <dbReference type="SAM" id="MobiDB-lite"/>
    </source>
</evidence>
<proteinExistence type="predicted"/>
<feature type="region of interest" description="Disordered" evidence="2">
    <location>
        <begin position="218"/>
        <end position="301"/>
    </location>
</feature>